<comment type="catalytic activity">
    <reaction evidence="6">
        <text>beta-D-fructose 6-phosphate + diphosphate = beta-D-fructose 1,6-bisphosphate + phosphate + H(+)</text>
        <dbReference type="Rhea" id="RHEA:13613"/>
        <dbReference type="ChEBI" id="CHEBI:15378"/>
        <dbReference type="ChEBI" id="CHEBI:32966"/>
        <dbReference type="ChEBI" id="CHEBI:33019"/>
        <dbReference type="ChEBI" id="CHEBI:43474"/>
        <dbReference type="ChEBI" id="CHEBI:57634"/>
        <dbReference type="EC" id="2.7.1.90"/>
    </reaction>
</comment>
<organism evidence="8 9">
    <name type="scientific">Oscillibacter hominis</name>
    <dbReference type="NCBI Taxonomy" id="2763056"/>
    <lineage>
        <taxon>Bacteria</taxon>
        <taxon>Bacillati</taxon>
        <taxon>Bacillota</taxon>
        <taxon>Clostridia</taxon>
        <taxon>Eubacteriales</taxon>
        <taxon>Oscillospiraceae</taxon>
        <taxon>Oscillibacter</taxon>
    </lineage>
</organism>
<dbReference type="EC" id="2.7.1.90" evidence="6"/>
<dbReference type="GO" id="GO:0006002">
    <property type="term" value="P:fructose 6-phosphate metabolic process"/>
    <property type="evidence" value="ECO:0007669"/>
    <property type="project" value="InterPro"/>
</dbReference>
<evidence type="ECO:0000313" key="8">
    <source>
        <dbReference type="EMBL" id="QNL45583.1"/>
    </source>
</evidence>
<feature type="binding site" evidence="6">
    <location>
        <position position="245"/>
    </location>
    <ligand>
        <name>substrate</name>
    </ligand>
</feature>
<sequence>MSELKGACIIGQSGGPTSVINASAYGVIDTALHNPSITRVLGAEHGIKGVLNDRLFDMGKEDPKELELLKYTPSSALGSCRYKIADPDVDDTDYKRILEIFKKYDVRYFFYNGGNDSMDTCNKISKYMQKVGYECRVMGVPKTIDNDLYGTDHCPGYASAAKYIATSCMEVYQDARVYDTGMVCIIEIMGRHAGWLAASAGLATEFGAGPDLIYLPETNFDLEKFLSDVERIYKEKGNCMVAVSEGIHYADGSFVSEAKTSATDGFGHAQLGGLAALLANAVKERTGAKVRGIELSLLQRCGAHLASETDIEESYMAGKAAVENAVNGITDKMVGFERGVQGGKYLCKTKLLSLSEVANTEKKVPREWINAEGNGVQKAFIDYCLPLIQGEPNLPKQESLPRFAKLKKVLAK</sequence>
<gene>
    <name evidence="6" type="primary">pfp</name>
    <name evidence="8" type="ORF">H8790_06180</name>
</gene>
<dbReference type="Pfam" id="PF00365">
    <property type="entry name" value="PFK"/>
    <property type="match status" value="1"/>
</dbReference>
<evidence type="ECO:0000256" key="1">
    <source>
        <dbReference type="ARBA" id="ARBA00001946"/>
    </source>
</evidence>
<dbReference type="NCBIfam" id="NF010675">
    <property type="entry name" value="PRK14072.1"/>
    <property type="match status" value="1"/>
</dbReference>
<evidence type="ECO:0000256" key="6">
    <source>
        <dbReference type="HAMAP-Rule" id="MF_01978"/>
    </source>
</evidence>
<keyword evidence="2 6" id="KW-0808">Transferase</keyword>
<comment type="subunit">
    <text evidence="6">Homodimer.</text>
</comment>
<keyword evidence="5 6" id="KW-0460">Magnesium</keyword>
<feature type="active site" description="Proton acceptor" evidence="6">
    <location>
        <position position="145"/>
    </location>
</feature>
<proteinExistence type="inferred from homology"/>
<dbReference type="InterPro" id="IPR011404">
    <property type="entry name" value="PPi-PFK"/>
</dbReference>
<dbReference type="EMBL" id="CP060490">
    <property type="protein sequence ID" value="QNL45583.1"/>
    <property type="molecule type" value="Genomic_DNA"/>
</dbReference>
<name>A0A7G9B7Q2_9FIRM</name>
<comment type="activity regulation">
    <text evidence="6">Non-allosteric.</text>
</comment>
<keyword evidence="6" id="KW-0963">Cytoplasm</keyword>
<keyword evidence="3 6" id="KW-0479">Metal-binding</keyword>
<evidence type="ECO:0000256" key="3">
    <source>
        <dbReference type="ARBA" id="ARBA00022723"/>
    </source>
</evidence>
<dbReference type="SUPFAM" id="SSF53784">
    <property type="entry name" value="Phosphofructokinase"/>
    <property type="match status" value="1"/>
</dbReference>
<evidence type="ECO:0000256" key="2">
    <source>
        <dbReference type="ARBA" id="ARBA00022679"/>
    </source>
</evidence>
<dbReference type="PRINTS" id="PR00476">
    <property type="entry name" value="PHFRCTKINASE"/>
</dbReference>
<dbReference type="Gene3D" id="3.40.50.450">
    <property type="match status" value="1"/>
</dbReference>
<protein>
    <recommendedName>
        <fullName evidence="6">Pyrophosphate--fructose 6-phosphate 1-phosphotransferase</fullName>
        <ecNumber evidence="6">2.7.1.90</ecNumber>
    </recommendedName>
    <alternativeName>
        <fullName evidence="6">6-phosphofructokinase, pyrophosphate dependent</fullName>
    </alternativeName>
    <alternativeName>
        <fullName evidence="6">PPi-dependent phosphofructokinase</fullName>
        <shortName evidence="6">PPi-PFK</shortName>
    </alternativeName>
    <alternativeName>
        <fullName evidence="6">Pyrophosphate-dependent 6-phosphofructose-1-kinase</fullName>
    </alternativeName>
</protein>
<comment type="pathway">
    <text evidence="6">Carbohydrate degradation; glycolysis; D-glyceraldehyde 3-phosphate and glycerone phosphate from D-glucose: step 3/4.</text>
</comment>
<evidence type="ECO:0000256" key="4">
    <source>
        <dbReference type="ARBA" id="ARBA00022777"/>
    </source>
</evidence>
<dbReference type="GO" id="GO:0003872">
    <property type="term" value="F:6-phosphofructokinase activity"/>
    <property type="evidence" value="ECO:0007669"/>
    <property type="project" value="UniProtKB-UniRule"/>
</dbReference>
<accession>A0A7G9B7Q2</accession>
<reference evidence="8 9" key="1">
    <citation type="submission" date="2020-08" db="EMBL/GenBank/DDBJ databases">
        <authorList>
            <person name="Liu C."/>
            <person name="Sun Q."/>
        </authorList>
    </citation>
    <scope>NUCLEOTIDE SEQUENCE [LARGE SCALE GENOMIC DNA]</scope>
    <source>
        <strain evidence="8 9">NSJ-62</strain>
    </source>
</reference>
<dbReference type="KEGG" id="ohi:H8790_06180"/>
<comment type="similarity">
    <text evidence="6">Belongs to the phosphofructokinase type A (PFKA) family. PPi-dependent PFK group II subfamily. Clade 'B2' sub-subfamily.</text>
</comment>
<evidence type="ECO:0000256" key="5">
    <source>
        <dbReference type="ARBA" id="ARBA00022842"/>
    </source>
</evidence>
<keyword evidence="6" id="KW-0324">Glycolysis</keyword>
<dbReference type="UniPathway" id="UPA00109">
    <property type="reaction ID" value="UER00182"/>
</dbReference>
<feature type="binding site" evidence="6">
    <location>
        <begin position="189"/>
        <end position="191"/>
    </location>
    <ligand>
        <name>substrate</name>
    </ligand>
</feature>
<dbReference type="InterPro" id="IPR035966">
    <property type="entry name" value="PKF_sf"/>
</dbReference>
<dbReference type="AlphaFoldDB" id="A0A7G9B7Q2"/>
<feature type="site" description="Important for catalytic activity; stabilizes the transition state when the phosphoryl donor is PPi" evidence="6">
    <location>
        <position position="142"/>
    </location>
</feature>
<dbReference type="Proteomes" id="UP000515960">
    <property type="component" value="Chromosome"/>
</dbReference>
<comment type="cofactor">
    <cofactor evidence="1 6">
        <name>Mg(2+)</name>
        <dbReference type="ChEBI" id="CHEBI:18420"/>
    </cofactor>
</comment>
<dbReference type="RefSeq" id="WP_187334011.1">
    <property type="nucleotide sequence ID" value="NZ_CP060490.1"/>
</dbReference>
<feature type="site" description="Important for catalytic activity and substrate specificity; stabilizes the transition state when the phosphoryl donor is PPi; prevents ATP from binding by mimicking the alpha-phosphate group of ATP" evidence="6">
    <location>
        <position position="116"/>
    </location>
</feature>
<feature type="domain" description="Phosphofructokinase" evidence="7">
    <location>
        <begin position="9"/>
        <end position="306"/>
    </location>
</feature>
<dbReference type="GO" id="GO:0005737">
    <property type="term" value="C:cytoplasm"/>
    <property type="evidence" value="ECO:0007669"/>
    <property type="project" value="UniProtKB-SubCell"/>
</dbReference>
<dbReference type="InterPro" id="IPR022953">
    <property type="entry name" value="ATP_PFK"/>
</dbReference>
<comment type="caution">
    <text evidence="6">Lacks conserved residue(s) required for the propagation of feature annotation.</text>
</comment>
<dbReference type="HAMAP" id="MF_01978">
    <property type="entry name" value="Phosphofructokinase_II_B2"/>
    <property type="match status" value="1"/>
</dbReference>
<dbReference type="PIRSF" id="PIRSF036483">
    <property type="entry name" value="PFK_XF0274"/>
    <property type="match status" value="1"/>
</dbReference>
<keyword evidence="9" id="KW-1185">Reference proteome</keyword>
<dbReference type="GO" id="GO:0046872">
    <property type="term" value="F:metal ion binding"/>
    <property type="evidence" value="ECO:0007669"/>
    <property type="project" value="UniProtKB-KW"/>
</dbReference>
<comment type="subcellular location">
    <subcellularLocation>
        <location evidence="6">Cytoplasm</location>
    </subcellularLocation>
</comment>
<dbReference type="InterPro" id="IPR050929">
    <property type="entry name" value="PFKA"/>
</dbReference>
<dbReference type="InterPro" id="IPR000023">
    <property type="entry name" value="Phosphofructokinase_dom"/>
</dbReference>
<dbReference type="PANTHER" id="PTHR45770">
    <property type="entry name" value="ATP-DEPENDENT 6-PHOSPHOFRUCTOKINASE 1"/>
    <property type="match status" value="1"/>
</dbReference>
<dbReference type="Gene3D" id="3.40.50.460">
    <property type="entry name" value="Phosphofructokinase domain"/>
    <property type="match status" value="1"/>
</dbReference>
<dbReference type="GO" id="GO:0047334">
    <property type="term" value="F:diphosphate-fructose-6-phosphate 1-phosphotransferase activity"/>
    <property type="evidence" value="ECO:0007669"/>
    <property type="project" value="UniProtKB-EC"/>
</dbReference>
<evidence type="ECO:0000313" key="9">
    <source>
        <dbReference type="Proteomes" id="UP000515960"/>
    </source>
</evidence>
<evidence type="ECO:0000259" key="7">
    <source>
        <dbReference type="Pfam" id="PF00365"/>
    </source>
</evidence>
<feature type="binding site" evidence="6">
    <location>
        <begin position="143"/>
        <end position="145"/>
    </location>
    <ligand>
        <name>substrate</name>
    </ligand>
</feature>
<feature type="binding site" evidence="6">
    <location>
        <position position="15"/>
    </location>
    <ligand>
        <name>diphosphate</name>
        <dbReference type="ChEBI" id="CHEBI:33019"/>
    </ligand>
</feature>
<keyword evidence="4 6" id="KW-0418">Kinase</keyword>
<feature type="binding site" evidence="6">
    <location>
        <position position="115"/>
    </location>
    <ligand>
        <name>Mg(2+)</name>
        <dbReference type="ChEBI" id="CHEBI:18420"/>
        <note>catalytic</note>
    </ligand>
</feature>
<comment type="function">
    <text evidence="6">Catalyzes the phosphorylation of D-fructose 6-phosphate, the first committing step of glycolysis. Uses inorganic phosphate (PPi) as phosphoryl donor instead of ATP like common ATP-dependent phosphofructokinases (ATP-PFKs), which renders the reaction reversible, and can thus function both in glycolysis and gluconeogenesis. Consistently, PPi-PFK can replace the enzymes of both the forward (ATP-PFK) and reverse (fructose-bisphosphatase (FBPase)) reactions.</text>
</comment>